<dbReference type="PANTHER" id="PTHR43736:SF1">
    <property type="entry name" value="DIHYDRONEOPTERIN TRIPHOSPHATE DIPHOSPHATASE"/>
    <property type="match status" value="1"/>
</dbReference>
<dbReference type="GO" id="GO:0016787">
    <property type="term" value="F:hydrolase activity"/>
    <property type="evidence" value="ECO:0007669"/>
    <property type="project" value="UniProtKB-KW"/>
</dbReference>
<dbReference type="EMBL" id="PCTA01000004">
    <property type="protein sequence ID" value="PIP62074.1"/>
    <property type="molecule type" value="Genomic_DNA"/>
</dbReference>
<protein>
    <recommendedName>
        <fullName evidence="2">Nudix hydrolase domain-containing protein</fullName>
    </recommendedName>
</protein>
<comment type="caution">
    <text evidence="3">The sequence shown here is derived from an EMBL/GenBank/DDBJ whole genome shotgun (WGS) entry which is preliminary data.</text>
</comment>
<accession>A0A2H0BWV4</accession>
<name>A0A2H0BWV4_9BACT</name>
<dbReference type="Gene3D" id="3.90.79.10">
    <property type="entry name" value="Nucleoside Triphosphate Pyrophosphohydrolase"/>
    <property type="match status" value="1"/>
</dbReference>
<dbReference type="InterPro" id="IPR000086">
    <property type="entry name" value="NUDIX_hydrolase_dom"/>
</dbReference>
<dbReference type="AlphaFoldDB" id="A0A2H0BWV4"/>
<dbReference type="Pfam" id="PF00293">
    <property type="entry name" value="NUDIX"/>
    <property type="match status" value="1"/>
</dbReference>
<dbReference type="PANTHER" id="PTHR43736">
    <property type="entry name" value="ADP-RIBOSE PYROPHOSPHATASE"/>
    <property type="match status" value="1"/>
</dbReference>
<feature type="domain" description="Nudix hydrolase" evidence="2">
    <location>
        <begin position="16"/>
        <end position="154"/>
    </location>
</feature>
<dbReference type="InterPro" id="IPR020084">
    <property type="entry name" value="NUDIX_hydrolase_CS"/>
</dbReference>
<dbReference type="InterPro" id="IPR015797">
    <property type="entry name" value="NUDIX_hydrolase-like_dom_sf"/>
</dbReference>
<gene>
    <name evidence="3" type="ORF">COW99_00830</name>
</gene>
<dbReference type="PROSITE" id="PS00893">
    <property type="entry name" value="NUDIX_BOX"/>
    <property type="match status" value="1"/>
</dbReference>
<sequence>MYSVITCTFEDGGDTSLRHVVLTTIVIKNNQILLGKRGKYNGKPIYEYGKWGPPGGFLERNETIVQAATREVLEESGWTIKNLKLFRINDNPNRPAEDRQNVDFIYLADAVKKIGEPDEEVQEAKWFPLDNLLSEKDFAFDHYKNIQLYLEYLKKPFPLPIYNY</sequence>
<dbReference type="Proteomes" id="UP000231246">
    <property type="component" value="Unassembled WGS sequence"/>
</dbReference>
<proteinExistence type="predicted"/>
<dbReference type="CDD" id="cd02883">
    <property type="entry name" value="NUDIX_Hydrolase"/>
    <property type="match status" value="1"/>
</dbReference>
<evidence type="ECO:0000313" key="3">
    <source>
        <dbReference type="EMBL" id="PIP62074.1"/>
    </source>
</evidence>
<evidence type="ECO:0000259" key="2">
    <source>
        <dbReference type="PROSITE" id="PS51462"/>
    </source>
</evidence>
<dbReference type="SUPFAM" id="SSF55811">
    <property type="entry name" value="Nudix"/>
    <property type="match status" value="1"/>
</dbReference>
<evidence type="ECO:0000313" key="4">
    <source>
        <dbReference type="Proteomes" id="UP000231246"/>
    </source>
</evidence>
<organism evidence="3 4">
    <name type="scientific">Candidatus Roizmanbacteria bacterium CG22_combo_CG10-13_8_21_14_all_38_20</name>
    <dbReference type="NCBI Taxonomy" id="1974862"/>
    <lineage>
        <taxon>Bacteria</taxon>
        <taxon>Candidatus Roizmaniibacteriota</taxon>
    </lineage>
</organism>
<dbReference type="PROSITE" id="PS51462">
    <property type="entry name" value="NUDIX"/>
    <property type="match status" value="1"/>
</dbReference>
<keyword evidence="1" id="KW-0378">Hydrolase</keyword>
<evidence type="ECO:0000256" key="1">
    <source>
        <dbReference type="ARBA" id="ARBA00022801"/>
    </source>
</evidence>
<reference evidence="3 4" key="1">
    <citation type="submission" date="2017-09" db="EMBL/GenBank/DDBJ databases">
        <title>Depth-based differentiation of microbial function through sediment-hosted aquifers and enrichment of novel symbionts in the deep terrestrial subsurface.</title>
        <authorList>
            <person name="Probst A.J."/>
            <person name="Ladd B."/>
            <person name="Jarett J.K."/>
            <person name="Geller-Mcgrath D.E."/>
            <person name="Sieber C.M."/>
            <person name="Emerson J.B."/>
            <person name="Anantharaman K."/>
            <person name="Thomas B.C."/>
            <person name="Malmstrom R."/>
            <person name="Stieglmeier M."/>
            <person name="Klingl A."/>
            <person name="Woyke T."/>
            <person name="Ryan C.M."/>
            <person name="Banfield J.F."/>
        </authorList>
    </citation>
    <scope>NUCLEOTIDE SEQUENCE [LARGE SCALE GENOMIC DNA]</scope>
    <source>
        <strain evidence="3">CG22_combo_CG10-13_8_21_14_all_38_20</strain>
    </source>
</reference>